<comment type="caution">
    <text evidence="1">The sequence shown here is derived from an EMBL/GenBank/DDBJ whole genome shotgun (WGS) entry which is preliminary data.</text>
</comment>
<evidence type="ECO:0000313" key="2">
    <source>
        <dbReference type="Proteomes" id="UP000248128"/>
    </source>
</evidence>
<dbReference type="RefSeq" id="WP_110413618.1">
    <property type="nucleotide sequence ID" value="NZ_QGLK01000005.1"/>
</dbReference>
<accession>A0A318MS09</accession>
<dbReference type="AlphaFoldDB" id="A0A318MS09"/>
<gene>
    <name evidence="1" type="ORF">DKK74_08385</name>
</gene>
<reference evidence="1 2" key="1">
    <citation type="submission" date="2018-05" db="EMBL/GenBank/DDBJ databases">
        <title>Reference genomes for bee gut microbiota database.</title>
        <authorList>
            <person name="Ellegaard K.M."/>
        </authorList>
    </citation>
    <scope>NUCLEOTIDE SEQUENCE [LARGE SCALE GENOMIC DNA]</scope>
    <source>
        <strain evidence="1 2">ESL0199</strain>
    </source>
</reference>
<sequence>MASSANLNLAIGRMLNLIVGKSRLRILPALTGSESASNQLISEDELIIRSNTKKQLNCAVIAESLLSICFASISSPQEPSTGTISPLQSGAPDGFTIWTIHFRLRAIGQNDAQFSALLLTIKQLRTNWEYAYLEAALT</sequence>
<dbReference type="Proteomes" id="UP000248128">
    <property type="component" value="Unassembled WGS sequence"/>
</dbReference>
<proteinExistence type="predicted"/>
<protein>
    <submittedName>
        <fullName evidence="1">Uncharacterized protein</fullName>
    </submittedName>
</protein>
<evidence type="ECO:0000313" key="1">
    <source>
        <dbReference type="EMBL" id="PXY86811.1"/>
    </source>
</evidence>
<dbReference type="EMBL" id="QGLK01000005">
    <property type="protein sequence ID" value="PXY86811.1"/>
    <property type="molecule type" value="Genomic_DNA"/>
</dbReference>
<name>A0A318MS09_9BIFI</name>
<organism evidence="1 2">
    <name type="scientific">Bifidobacterium asteroides</name>
    <dbReference type="NCBI Taxonomy" id="1684"/>
    <lineage>
        <taxon>Bacteria</taxon>
        <taxon>Bacillati</taxon>
        <taxon>Actinomycetota</taxon>
        <taxon>Actinomycetes</taxon>
        <taxon>Bifidobacteriales</taxon>
        <taxon>Bifidobacteriaceae</taxon>
        <taxon>Bifidobacterium</taxon>
    </lineage>
</organism>